<keyword evidence="1" id="KW-1188">Viral release from host cell</keyword>
<dbReference type="AlphaFoldDB" id="A0A414S2X0"/>
<dbReference type="InterPro" id="IPR010090">
    <property type="entry name" value="Phage_tape_meas"/>
</dbReference>
<dbReference type="InterPro" id="IPR016024">
    <property type="entry name" value="ARM-type_fold"/>
</dbReference>
<dbReference type="RefSeq" id="WP_118309411.1">
    <property type="nucleotide sequence ID" value="NZ_QRHW01000007.1"/>
</dbReference>
<feature type="domain" description="Phage tail tape measure protein" evidence="3">
    <location>
        <begin position="84"/>
        <end position="282"/>
    </location>
</feature>
<evidence type="ECO:0000256" key="1">
    <source>
        <dbReference type="ARBA" id="ARBA00022612"/>
    </source>
</evidence>
<dbReference type="PANTHER" id="PTHR37813:SF1">
    <property type="entry name" value="FELS-2 PROPHAGE PROTEIN"/>
    <property type="match status" value="1"/>
</dbReference>
<evidence type="ECO:0000259" key="3">
    <source>
        <dbReference type="Pfam" id="PF10145"/>
    </source>
</evidence>
<accession>A0A414S2X0</accession>
<dbReference type="Proteomes" id="UP000284112">
    <property type="component" value="Unassembled WGS sequence"/>
</dbReference>
<dbReference type="Pfam" id="PF10145">
    <property type="entry name" value="PhageMin_Tail"/>
    <property type="match status" value="1"/>
</dbReference>
<dbReference type="NCBIfam" id="TIGR01760">
    <property type="entry name" value="tape_meas_TP901"/>
    <property type="match status" value="1"/>
</dbReference>
<organism evidence="4 5">
    <name type="scientific">Dorea longicatena</name>
    <dbReference type="NCBI Taxonomy" id="88431"/>
    <lineage>
        <taxon>Bacteria</taxon>
        <taxon>Bacillati</taxon>
        <taxon>Bacillota</taxon>
        <taxon>Clostridia</taxon>
        <taxon>Lachnospirales</taxon>
        <taxon>Lachnospiraceae</taxon>
        <taxon>Dorea</taxon>
    </lineage>
</organism>
<reference evidence="4 5" key="1">
    <citation type="submission" date="2018-08" db="EMBL/GenBank/DDBJ databases">
        <title>A genome reference for cultivated species of the human gut microbiota.</title>
        <authorList>
            <person name="Zou Y."/>
            <person name="Xue W."/>
            <person name="Luo G."/>
        </authorList>
    </citation>
    <scope>NUCLEOTIDE SEQUENCE [LARGE SCALE GENOMIC DNA]</scope>
    <source>
        <strain evidence="4 5">AM23-13</strain>
    </source>
</reference>
<comment type="caution">
    <text evidence="4">The sequence shown here is derived from an EMBL/GenBank/DDBJ whole genome shotgun (WGS) entry which is preliminary data.</text>
</comment>
<protein>
    <submittedName>
        <fullName evidence="4">Phage tail tape measure protein</fullName>
    </submittedName>
</protein>
<feature type="region of interest" description="Disordered" evidence="2">
    <location>
        <begin position="730"/>
        <end position="751"/>
    </location>
</feature>
<name>A0A414S2X0_9FIRM</name>
<dbReference type="SUPFAM" id="SSF48371">
    <property type="entry name" value="ARM repeat"/>
    <property type="match status" value="1"/>
</dbReference>
<gene>
    <name evidence="4" type="ORF">DW641_05900</name>
</gene>
<evidence type="ECO:0000313" key="4">
    <source>
        <dbReference type="EMBL" id="RHG09490.1"/>
    </source>
</evidence>
<evidence type="ECO:0000313" key="5">
    <source>
        <dbReference type="Proteomes" id="UP000284112"/>
    </source>
</evidence>
<feature type="compositionally biased region" description="Basic and acidic residues" evidence="2">
    <location>
        <begin position="730"/>
        <end position="746"/>
    </location>
</feature>
<proteinExistence type="predicted"/>
<dbReference type="PANTHER" id="PTHR37813">
    <property type="entry name" value="FELS-2 PROPHAGE PROTEIN"/>
    <property type="match status" value="1"/>
</dbReference>
<sequence>MAADGHLNFDTKLDESGFKSGIGKLGSIAKGGLTVLGGAIAGVASAIGAGSAAAIKVGSDFEAGMSKVSAISGATGSELQQLTDKAKEMGAKTKFSATESAEAFQYMAMAGWKTGDMLGGIEGIMNLAAASGEDLATTSDIVTDALTAFGLSAKDSTHFADILAKASSNANTNVSMMGETFKYVAPVAGSLGFSAEDCATAIGLMANSGIKATQAGTALRSIFTRMAKPTDEVSSAMSALGLSITNNDGSMKSLKEIMVDMRGAFAGLTEQQKAQMAASIGGQEAMSGLLAIVNASDDDFNKLSDSIANCDGASAEMAETMNDNLQGAITSFQSAAEGLGIELYESIQTPLKDIVKVGADSLRQLIKAFQEDGTAGLIEAGGQIIANLLTGIAGATPKVLDISIRVIQAIVQSLVDNMPQIATAGGRILTTLGQGISNLLPILGVLAYTILTTFLTGIIDHGPEALTAGTQMLTSVLDGISSKLPDLIPLAVSAILSFAQGLVDNLPAIVQAGLNMLVALAEGIANSLPTLIEQVPKLINTFCENIDSLLPKILAAGIKILLTLAKGIIQSIPTIIANAGEIVKAILNVITHLNLFTAGKGIIQGLGNGLKSMLSSIASIARSIINAIKNPFSINWGSIGENIARGIANGLRGAAGAIARAAMNAAKAALNAAKSFLGIHSPSTVFRDQVGKYMALGMGEGFEDNIPTNEMGASIDKAVRKVELSVSGGKSERVDVQKATGKKDDGDNSGTPIVINNTFEVDGKPLVTKTTKAVIKKIDGDKKDYEKSKGVKK</sequence>
<dbReference type="EMBL" id="QRHW01000007">
    <property type="protein sequence ID" value="RHG09490.1"/>
    <property type="molecule type" value="Genomic_DNA"/>
</dbReference>
<evidence type="ECO:0000256" key="2">
    <source>
        <dbReference type="SAM" id="MobiDB-lite"/>
    </source>
</evidence>